<proteinExistence type="predicted"/>
<comment type="caution">
    <text evidence="1">The sequence shown here is derived from an EMBL/GenBank/DDBJ whole genome shotgun (WGS) entry which is preliminary data.</text>
</comment>
<gene>
    <name evidence="1" type="ORF">GMARGA_LOCUS44275</name>
</gene>
<feature type="non-terminal residue" evidence="1">
    <location>
        <position position="51"/>
    </location>
</feature>
<name>A0ABN7XJN3_GIGMA</name>
<feature type="non-terminal residue" evidence="1">
    <location>
        <position position="1"/>
    </location>
</feature>
<sequence>PQPNWEPPHIQYTIHPATWNLQSKQYQLALQQQTDSNNTNTNMDLVPNEIN</sequence>
<reference evidence="1 2" key="1">
    <citation type="submission" date="2021-06" db="EMBL/GenBank/DDBJ databases">
        <authorList>
            <person name="Kallberg Y."/>
            <person name="Tangrot J."/>
            <person name="Rosling A."/>
        </authorList>
    </citation>
    <scope>NUCLEOTIDE SEQUENCE [LARGE SCALE GENOMIC DNA]</scope>
    <source>
        <strain evidence="1 2">120-4 pot B 10/14</strain>
    </source>
</reference>
<evidence type="ECO:0000313" key="2">
    <source>
        <dbReference type="Proteomes" id="UP000789901"/>
    </source>
</evidence>
<keyword evidence="2" id="KW-1185">Reference proteome</keyword>
<dbReference type="Proteomes" id="UP000789901">
    <property type="component" value="Unassembled WGS sequence"/>
</dbReference>
<protein>
    <submittedName>
        <fullName evidence="1">43847_t:CDS:1</fullName>
    </submittedName>
</protein>
<dbReference type="EMBL" id="CAJVQB010149492">
    <property type="protein sequence ID" value="CAG8855454.1"/>
    <property type="molecule type" value="Genomic_DNA"/>
</dbReference>
<evidence type="ECO:0000313" key="1">
    <source>
        <dbReference type="EMBL" id="CAG8855454.1"/>
    </source>
</evidence>
<accession>A0ABN7XJN3</accession>
<organism evidence="1 2">
    <name type="scientific">Gigaspora margarita</name>
    <dbReference type="NCBI Taxonomy" id="4874"/>
    <lineage>
        <taxon>Eukaryota</taxon>
        <taxon>Fungi</taxon>
        <taxon>Fungi incertae sedis</taxon>
        <taxon>Mucoromycota</taxon>
        <taxon>Glomeromycotina</taxon>
        <taxon>Glomeromycetes</taxon>
        <taxon>Diversisporales</taxon>
        <taxon>Gigasporaceae</taxon>
        <taxon>Gigaspora</taxon>
    </lineage>
</organism>